<dbReference type="InterPro" id="IPR002347">
    <property type="entry name" value="SDR_fam"/>
</dbReference>
<dbReference type="SUPFAM" id="SSF51735">
    <property type="entry name" value="NAD(P)-binding Rossmann-fold domains"/>
    <property type="match status" value="1"/>
</dbReference>
<evidence type="ECO:0000256" key="2">
    <source>
        <dbReference type="ARBA" id="ARBA00023002"/>
    </source>
</evidence>
<reference evidence="5" key="1">
    <citation type="journal article" date="2019" name="Int. J. Syst. Evol. Microbiol.">
        <title>The Global Catalogue of Microorganisms (GCM) 10K type strain sequencing project: providing services to taxonomists for standard genome sequencing and annotation.</title>
        <authorList>
            <consortium name="The Broad Institute Genomics Platform"/>
            <consortium name="The Broad Institute Genome Sequencing Center for Infectious Disease"/>
            <person name="Wu L."/>
            <person name="Ma J."/>
        </authorList>
    </citation>
    <scope>NUCLEOTIDE SEQUENCE [LARGE SCALE GENOMIC DNA]</scope>
    <source>
        <strain evidence="5">JCM 17664</strain>
    </source>
</reference>
<evidence type="ECO:0000313" key="4">
    <source>
        <dbReference type="EMBL" id="GAA4302529.1"/>
    </source>
</evidence>
<keyword evidence="5" id="KW-1185">Reference proteome</keyword>
<dbReference type="Gene3D" id="3.40.50.720">
    <property type="entry name" value="NAD(P)-binding Rossmann-like Domain"/>
    <property type="match status" value="1"/>
</dbReference>
<dbReference type="PANTHER" id="PTHR42901">
    <property type="entry name" value="ALCOHOL DEHYDROGENASE"/>
    <property type="match status" value="1"/>
</dbReference>
<dbReference type="PANTHER" id="PTHR42901:SF1">
    <property type="entry name" value="ALCOHOL DEHYDROGENASE"/>
    <property type="match status" value="1"/>
</dbReference>
<comment type="similarity">
    <text evidence="1 3">Belongs to the short-chain dehydrogenases/reductases (SDR) family.</text>
</comment>
<dbReference type="PRINTS" id="PR00081">
    <property type="entry name" value="GDHRDH"/>
</dbReference>
<dbReference type="Pfam" id="PF00106">
    <property type="entry name" value="adh_short"/>
    <property type="match status" value="1"/>
</dbReference>
<evidence type="ECO:0000256" key="3">
    <source>
        <dbReference type="RuleBase" id="RU000363"/>
    </source>
</evidence>
<evidence type="ECO:0000313" key="5">
    <source>
        <dbReference type="Proteomes" id="UP001501207"/>
    </source>
</evidence>
<comment type="caution">
    <text evidence="4">The sequence shown here is derived from an EMBL/GenBank/DDBJ whole genome shotgun (WGS) entry which is preliminary data.</text>
</comment>
<dbReference type="PRINTS" id="PR00080">
    <property type="entry name" value="SDRFAMILY"/>
</dbReference>
<keyword evidence="2" id="KW-0560">Oxidoreductase</keyword>
<proteinExistence type="inferred from homology"/>
<protein>
    <submittedName>
        <fullName evidence="4">SDR family NAD(P)-dependent oxidoreductase</fullName>
    </submittedName>
</protein>
<dbReference type="EMBL" id="BAABFN010000001">
    <property type="protein sequence ID" value="GAA4302529.1"/>
    <property type="molecule type" value="Genomic_DNA"/>
</dbReference>
<dbReference type="InterPro" id="IPR036291">
    <property type="entry name" value="NAD(P)-bd_dom_sf"/>
</dbReference>
<accession>A0ABP8FG18</accession>
<sequence length="248" mass="26632">MITGATSGIGKACAQQFAAGGYDLILTGRREERLLALKQELEQAGDIQIHTLCFDVRDREAVHAALEGLPAAWKKIAVLINNAGLAAGLASVSEGDIDDWEVMIDTNLKGLLYVSRQVLPWMQAGKKGHVFNIGSTAGKGVYPNGNVYCATKHAVDALSKAMRIDLLPYGIKVTAIHPGAVETEFSLVRFKGDAQKAEAVYKGFVPLEGKDVAEIVFFCAGLPPHVCINDLVVTSTAQADAHYFHKLI</sequence>
<evidence type="ECO:0000256" key="1">
    <source>
        <dbReference type="ARBA" id="ARBA00006484"/>
    </source>
</evidence>
<organism evidence="4 5">
    <name type="scientific">Compostibacter hankyongensis</name>
    <dbReference type="NCBI Taxonomy" id="1007089"/>
    <lineage>
        <taxon>Bacteria</taxon>
        <taxon>Pseudomonadati</taxon>
        <taxon>Bacteroidota</taxon>
        <taxon>Chitinophagia</taxon>
        <taxon>Chitinophagales</taxon>
        <taxon>Chitinophagaceae</taxon>
        <taxon>Compostibacter</taxon>
    </lineage>
</organism>
<gene>
    <name evidence="4" type="ORF">GCM10023143_05010</name>
</gene>
<dbReference type="InterPro" id="IPR020904">
    <property type="entry name" value="Sc_DH/Rdtase_CS"/>
</dbReference>
<name>A0ABP8FG18_9BACT</name>
<dbReference type="Proteomes" id="UP001501207">
    <property type="component" value="Unassembled WGS sequence"/>
</dbReference>
<dbReference type="PROSITE" id="PS00061">
    <property type="entry name" value="ADH_SHORT"/>
    <property type="match status" value="1"/>
</dbReference>